<organism evidence="3 4">
    <name type="scientific">Nocardioides pinisoli</name>
    <dbReference type="NCBI Taxonomy" id="2950279"/>
    <lineage>
        <taxon>Bacteria</taxon>
        <taxon>Bacillati</taxon>
        <taxon>Actinomycetota</taxon>
        <taxon>Actinomycetes</taxon>
        <taxon>Propionibacteriales</taxon>
        <taxon>Nocardioidaceae</taxon>
        <taxon>Nocardioides</taxon>
    </lineage>
</organism>
<dbReference type="RefSeq" id="WP_254180400.1">
    <property type="nucleotide sequence ID" value="NZ_JANARS010000002.1"/>
</dbReference>
<proteinExistence type="predicted"/>
<protein>
    <submittedName>
        <fullName evidence="3">Pilus assembly protein</fullName>
    </submittedName>
</protein>
<dbReference type="Pfam" id="PF07811">
    <property type="entry name" value="TadE"/>
    <property type="match status" value="1"/>
</dbReference>
<evidence type="ECO:0000313" key="4">
    <source>
        <dbReference type="Proteomes" id="UP001204524"/>
    </source>
</evidence>
<evidence type="ECO:0000313" key="3">
    <source>
        <dbReference type="EMBL" id="MCP3421170.1"/>
    </source>
</evidence>
<dbReference type="InterPro" id="IPR012495">
    <property type="entry name" value="TadE-like_dom"/>
</dbReference>
<comment type="caution">
    <text evidence="3">The sequence shown here is derived from an EMBL/GenBank/DDBJ whole genome shotgun (WGS) entry which is preliminary data.</text>
</comment>
<gene>
    <name evidence="3" type="ORF">NCI01_05120</name>
</gene>
<reference evidence="3 4" key="1">
    <citation type="submission" date="2022-06" db="EMBL/GenBank/DDBJ databases">
        <authorList>
            <person name="So Y."/>
        </authorList>
    </citation>
    <scope>NUCLEOTIDE SEQUENCE [LARGE SCALE GENOMIC DNA]</scope>
    <source>
        <strain evidence="3 4">STR3</strain>
    </source>
</reference>
<dbReference type="EMBL" id="JANARS010000002">
    <property type="protein sequence ID" value="MCP3421170.1"/>
    <property type="molecule type" value="Genomic_DNA"/>
</dbReference>
<keyword evidence="4" id="KW-1185">Reference proteome</keyword>
<keyword evidence="1" id="KW-0472">Membrane</keyword>
<evidence type="ECO:0000256" key="1">
    <source>
        <dbReference type="SAM" id="Phobius"/>
    </source>
</evidence>
<keyword evidence="1" id="KW-0812">Transmembrane</keyword>
<feature type="domain" description="TadE-like" evidence="2">
    <location>
        <begin position="8"/>
        <end position="50"/>
    </location>
</feature>
<sequence>MKRRTEDGASAVEFALVVPLLLLIVIGIINFGFVFAQQISLNNAARQAARFGAVAGNSCLAIENEGKASAGTIGMPASQVPTPAISNCTAGDDSDFPCTKPASGPLVTNVTVTMTRLGSSNPWVATFPPFNLIPAPTLTGQGVMRCEYS</sequence>
<accession>A0ABT1KTT8</accession>
<name>A0ABT1KTT8_9ACTN</name>
<evidence type="ECO:0000259" key="2">
    <source>
        <dbReference type="Pfam" id="PF07811"/>
    </source>
</evidence>
<keyword evidence="1" id="KW-1133">Transmembrane helix</keyword>
<dbReference type="Proteomes" id="UP001204524">
    <property type="component" value="Unassembled WGS sequence"/>
</dbReference>
<feature type="transmembrane region" description="Helical" evidence="1">
    <location>
        <begin position="12"/>
        <end position="36"/>
    </location>
</feature>